<dbReference type="GO" id="GO:0019324">
    <property type="term" value="P:L-lyxose metabolic process"/>
    <property type="evidence" value="ECO:0007669"/>
    <property type="project" value="TreeGrafter"/>
</dbReference>
<reference evidence="6" key="1">
    <citation type="journal article" date="2014" name="Front. Microbiol.">
        <title>High frequency of phylogenetically diverse reductive dehalogenase-homologous genes in deep subseafloor sedimentary metagenomes.</title>
        <authorList>
            <person name="Kawai M."/>
            <person name="Futagami T."/>
            <person name="Toyoda A."/>
            <person name="Takaki Y."/>
            <person name="Nishi S."/>
            <person name="Hori S."/>
            <person name="Arai W."/>
            <person name="Tsubouchi T."/>
            <person name="Morono Y."/>
            <person name="Uchiyama I."/>
            <person name="Ito T."/>
            <person name="Fujiyama A."/>
            <person name="Inagaki F."/>
            <person name="Takami H."/>
        </authorList>
    </citation>
    <scope>NUCLEOTIDE SEQUENCE</scope>
    <source>
        <strain evidence="6">Expedition CK06-06</strain>
    </source>
</reference>
<evidence type="ECO:0000256" key="5">
    <source>
        <dbReference type="ARBA" id="ARBA00023308"/>
    </source>
</evidence>
<dbReference type="GO" id="GO:0019301">
    <property type="term" value="P:rhamnose catabolic process"/>
    <property type="evidence" value="ECO:0007669"/>
    <property type="project" value="TreeGrafter"/>
</dbReference>
<evidence type="ECO:0000256" key="4">
    <source>
        <dbReference type="ARBA" id="ARBA00023235"/>
    </source>
</evidence>
<organism evidence="6">
    <name type="scientific">marine sediment metagenome</name>
    <dbReference type="NCBI Taxonomy" id="412755"/>
    <lineage>
        <taxon>unclassified sequences</taxon>
        <taxon>metagenomes</taxon>
        <taxon>ecological metagenomes</taxon>
    </lineage>
</organism>
<dbReference type="GO" id="GO:0030145">
    <property type="term" value="F:manganese ion binding"/>
    <property type="evidence" value="ECO:0007669"/>
    <property type="project" value="InterPro"/>
</dbReference>
<evidence type="ECO:0008006" key="7">
    <source>
        <dbReference type="Google" id="ProtNLM"/>
    </source>
</evidence>
<name>X1BBS4_9ZZZZ</name>
<keyword evidence="3" id="KW-0464">Manganese</keyword>
<dbReference type="AlphaFoldDB" id="X1BBS4"/>
<gene>
    <name evidence="6" type="ORF">S01H4_48560</name>
</gene>
<dbReference type="InterPro" id="IPR009308">
    <property type="entry name" value="Rhamnose_isomerase"/>
</dbReference>
<evidence type="ECO:0000256" key="1">
    <source>
        <dbReference type="ARBA" id="ARBA00022490"/>
    </source>
</evidence>
<dbReference type="Gene3D" id="3.20.20.150">
    <property type="entry name" value="Divalent-metal-dependent TIM barrel enzymes"/>
    <property type="match status" value="1"/>
</dbReference>
<protein>
    <recommendedName>
        <fullName evidence="7">L-rhamnose isomerase</fullName>
    </recommendedName>
</protein>
<keyword evidence="2" id="KW-0479">Metal-binding</keyword>
<keyword evidence="1" id="KW-0963">Cytoplasm</keyword>
<dbReference type="PANTHER" id="PTHR30268:SF0">
    <property type="entry name" value="L-RHAMNOSE ISOMERASE"/>
    <property type="match status" value="1"/>
</dbReference>
<evidence type="ECO:0000313" key="6">
    <source>
        <dbReference type="EMBL" id="GAG92450.1"/>
    </source>
</evidence>
<evidence type="ECO:0000256" key="3">
    <source>
        <dbReference type="ARBA" id="ARBA00023211"/>
    </source>
</evidence>
<dbReference type="GO" id="GO:0008740">
    <property type="term" value="F:L-rhamnose isomerase activity"/>
    <property type="evidence" value="ECO:0007669"/>
    <property type="project" value="InterPro"/>
</dbReference>
<keyword evidence="5" id="KW-0684">Rhamnose metabolism</keyword>
<dbReference type="InterPro" id="IPR050337">
    <property type="entry name" value="L-rhamnose_isomerase"/>
</dbReference>
<sequence>MDNRKIFQPYEMAKEKYTELGVNVDTALENLNKVSLSIHCWQGDDVGGFEKPESELSGGGIQITGNYPGKARNVDEFRNDLEKVYSLIPGHHRLNLHAIYGDFGGKYVDRDQIAPEHFKGWIDWARENNIKIDFNSTCFSHPMADSGFTLSSKDKSIRDFWIEHVKKAREISSFIGKEQTTL</sequence>
<evidence type="ECO:0000256" key="2">
    <source>
        <dbReference type="ARBA" id="ARBA00022723"/>
    </source>
</evidence>
<dbReference type="Pfam" id="PF06134">
    <property type="entry name" value="RhaA"/>
    <property type="match status" value="1"/>
</dbReference>
<dbReference type="EMBL" id="BART01027387">
    <property type="protein sequence ID" value="GAG92450.1"/>
    <property type="molecule type" value="Genomic_DNA"/>
</dbReference>
<proteinExistence type="predicted"/>
<dbReference type="PANTHER" id="PTHR30268">
    <property type="entry name" value="L-RHAMNOSE ISOMERASE"/>
    <property type="match status" value="1"/>
</dbReference>
<keyword evidence="4" id="KW-0413">Isomerase</keyword>
<comment type="caution">
    <text evidence="6">The sequence shown here is derived from an EMBL/GenBank/DDBJ whole genome shotgun (WGS) entry which is preliminary data.</text>
</comment>
<dbReference type="InterPro" id="IPR036237">
    <property type="entry name" value="Xyl_isomerase-like_sf"/>
</dbReference>
<dbReference type="SUPFAM" id="SSF51658">
    <property type="entry name" value="Xylose isomerase-like"/>
    <property type="match status" value="1"/>
</dbReference>
<accession>X1BBS4</accession>